<keyword evidence="4 5" id="KW-0472">Membrane</keyword>
<evidence type="ECO:0000256" key="1">
    <source>
        <dbReference type="ARBA" id="ARBA00004141"/>
    </source>
</evidence>
<organism evidence="6 7">
    <name type="scientific">Sulfoacidibacillus ferrooxidans</name>
    <dbReference type="NCBI Taxonomy" id="2005001"/>
    <lineage>
        <taxon>Bacteria</taxon>
        <taxon>Bacillati</taxon>
        <taxon>Bacillota</taxon>
        <taxon>Bacilli</taxon>
        <taxon>Bacillales</taxon>
        <taxon>Alicyclobacillaceae</taxon>
        <taxon>Sulfoacidibacillus</taxon>
    </lineage>
</organism>
<evidence type="ECO:0000313" key="7">
    <source>
        <dbReference type="Proteomes" id="UP001139263"/>
    </source>
</evidence>
<keyword evidence="7" id="KW-1185">Reference proteome</keyword>
<dbReference type="GO" id="GO:0004671">
    <property type="term" value="F:protein C-terminal S-isoprenylcysteine carboxyl O-methyltransferase activity"/>
    <property type="evidence" value="ECO:0007669"/>
    <property type="project" value="InterPro"/>
</dbReference>
<evidence type="ECO:0000313" key="6">
    <source>
        <dbReference type="EMBL" id="MCI0181848.1"/>
    </source>
</evidence>
<feature type="transmembrane region" description="Helical" evidence="5">
    <location>
        <begin position="45"/>
        <end position="65"/>
    </location>
</feature>
<sequence length="189" mass="21945">MIERFGVILIVLIIAQRLLELRLAAKHTKNARHAGAIEVDAKNFYWFYLLHAGFFASLLTEIWLSRFSLTNIWIPALIVFIGAQLLRIWSIATLGGNWNIRIFVIPGTTPVTRGPYRYVRHPNYLAVTLEILSLPLVFHAYVTAIVFSVLNFFILRRRISIEEAAWMQQSEYATLMHTQKRSWFSRHTS</sequence>
<accession>A0A9X1V5S1</accession>
<dbReference type="RefSeq" id="WP_241711479.1">
    <property type="nucleotide sequence ID" value="NZ_JALBUF010000001.1"/>
</dbReference>
<dbReference type="Proteomes" id="UP001139263">
    <property type="component" value="Unassembled WGS sequence"/>
</dbReference>
<dbReference type="GO" id="GO:0016020">
    <property type="term" value="C:membrane"/>
    <property type="evidence" value="ECO:0007669"/>
    <property type="project" value="UniProtKB-SubCell"/>
</dbReference>
<evidence type="ECO:0000256" key="5">
    <source>
        <dbReference type="SAM" id="Phobius"/>
    </source>
</evidence>
<evidence type="ECO:0000256" key="3">
    <source>
        <dbReference type="ARBA" id="ARBA00022989"/>
    </source>
</evidence>
<feature type="transmembrane region" description="Helical" evidence="5">
    <location>
        <begin position="72"/>
        <end position="92"/>
    </location>
</feature>
<dbReference type="Gene3D" id="1.20.120.1630">
    <property type="match status" value="1"/>
</dbReference>
<reference evidence="6" key="1">
    <citation type="submission" date="2022-03" db="EMBL/GenBank/DDBJ databases">
        <title>Draft Genome Sequence of Firmicute Strain S0AB, a Heterotrophic Iron/Sulfur-Oxidizing Extreme Acidophile.</title>
        <authorList>
            <person name="Vergara E."/>
            <person name="Pakostova E."/>
            <person name="Johnson D.B."/>
            <person name="Holmes D.S."/>
        </authorList>
    </citation>
    <scope>NUCLEOTIDE SEQUENCE</scope>
    <source>
        <strain evidence="6">S0AB</strain>
    </source>
</reference>
<dbReference type="AlphaFoldDB" id="A0A9X1V5S1"/>
<evidence type="ECO:0000256" key="2">
    <source>
        <dbReference type="ARBA" id="ARBA00022692"/>
    </source>
</evidence>
<name>A0A9X1V5S1_9BACL</name>
<protein>
    <recommendedName>
        <fullName evidence="8">Isoprenylcysteine carboxyl methyltransferase</fullName>
    </recommendedName>
</protein>
<dbReference type="EMBL" id="JALBUF010000001">
    <property type="protein sequence ID" value="MCI0181848.1"/>
    <property type="molecule type" value="Genomic_DNA"/>
</dbReference>
<dbReference type="InterPro" id="IPR007269">
    <property type="entry name" value="ICMT_MeTrfase"/>
</dbReference>
<dbReference type="PANTHER" id="PTHR12714">
    <property type="entry name" value="PROTEIN-S ISOPRENYLCYSTEINE O-METHYLTRANSFERASE"/>
    <property type="match status" value="1"/>
</dbReference>
<feature type="transmembrane region" description="Helical" evidence="5">
    <location>
        <begin position="131"/>
        <end position="154"/>
    </location>
</feature>
<comment type="subcellular location">
    <subcellularLocation>
        <location evidence="1">Membrane</location>
        <topology evidence="1">Multi-pass membrane protein</topology>
    </subcellularLocation>
</comment>
<feature type="transmembrane region" description="Helical" evidence="5">
    <location>
        <begin position="7"/>
        <end position="25"/>
    </location>
</feature>
<comment type="caution">
    <text evidence="6">The sequence shown here is derived from an EMBL/GenBank/DDBJ whole genome shotgun (WGS) entry which is preliminary data.</text>
</comment>
<gene>
    <name evidence="6" type="ORF">MM817_00095</name>
</gene>
<keyword evidence="2 5" id="KW-0812">Transmembrane</keyword>
<proteinExistence type="predicted"/>
<keyword evidence="3 5" id="KW-1133">Transmembrane helix</keyword>
<dbReference type="PANTHER" id="PTHR12714:SF25">
    <property type="entry name" value="CONSERVED HYPOTHETICAL MEMBRANE PROTEIN"/>
    <property type="match status" value="1"/>
</dbReference>
<evidence type="ECO:0008006" key="8">
    <source>
        <dbReference type="Google" id="ProtNLM"/>
    </source>
</evidence>
<dbReference type="Pfam" id="PF04140">
    <property type="entry name" value="ICMT"/>
    <property type="match status" value="1"/>
</dbReference>
<evidence type="ECO:0000256" key="4">
    <source>
        <dbReference type="ARBA" id="ARBA00023136"/>
    </source>
</evidence>